<evidence type="ECO:0000259" key="8">
    <source>
        <dbReference type="PROSITE" id="PS51192"/>
    </source>
</evidence>
<dbReference type="InterPro" id="IPR014001">
    <property type="entry name" value="Helicase_ATP-bd"/>
</dbReference>
<dbReference type="AlphaFoldDB" id="A0A218WMX8"/>
<evidence type="ECO:0000256" key="1">
    <source>
        <dbReference type="ARBA" id="ARBA00012552"/>
    </source>
</evidence>
<evidence type="ECO:0000313" key="11">
    <source>
        <dbReference type="Proteomes" id="UP000197138"/>
    </source>
</evidence>
<dbReference type="EC" id="3.6.4.13" evidence="1"/>
<dbReference type="CDD" id="cd00268">
    <property type="entry name" value="DEADc"/>
    <property type="match status" value="1"/>
</dbReference>
<dbReference type="SMART" id="SM00490">
    <property type="entry name" value="HELICc"/>
    <property type="match status" value="1"/>
</dbReference>
<accession>A0A218WMX8</accession>
<reference evidence="11" key="1">
    <citation type="journal article" date="2017" name="Plant J.">
        <title>The pomegranate (Punica granatum L.) genome and the genomics of punicalagin biosynthesis.</title>
        <authorList>
            <person name="Qin G."/>
            <person name="Xu C."/>
            <person name="Ming R."/>
            <person name="Tang H."/>
            <person name="Guyot R."/>
            <person name="Kramer E.M."/>
            <person name="Hu Y."/>
            <person name="Yi X."/>
            <person name="Qi Y."/>
            <person name="Xu X."/>
            <person name="Gao Z."/>
            <person name="Pan H."/>
            <person name="Jian J."/>
            <person name="Tian Y."/>
            <person name="Yue Z."/>
            <person name="Xu Y."/>
        </authorList>
    </citation>
    <scope>NUCLEOTIDE SEQUENCE [LARGE SCALE GENOMIC DNA]</scope>
    <source>
        <strain evidence="11">cv. Dabenzi</strain>
    </source>
</reference>
<dbReference type="GO" id="GO:0016787">
    <property type="term" value="F:hydrolase activity"/>
    <property type="evidence" value="ECO:0007669"/>
    <property type="project" value="UniProtKB-KW"/>
</dbReference>
<dbReference type="PROSITE" id="PS51194">
    <property type="entry name" value="HELICASE_CTER"/>
    <property type="match status" value="1"/>
</dbReference>
<evidence type="ECO:0000256" key="6">
    <source>
        <dbReference type="ARBA" id="ARBA00047984"/>
    </source>
</evidence>
<evidence type="ECO:0000256" key="7">
    <source>
        <dbReference type="SAM" id="MobiDB-lite"/>
    </source>
</evidence>
<keyword evidence="2" id="KW-0547">Nucleotide-binding</keyword>
<dbReference type="PANTHER" id="PTHR47963">
    <property type="entry name" value="DEAD-BOX ATP-DEPENDENT RNA HELICASE 47, MITOCHONDRIAL"/>
    <property type="match status" value="1"/>
</dbReference>
<comment type="caution">
    <text evidence="10">The sequence shown here is derived from an EMBL/GenBank/DDBJ whole genome shotgun (WGS) entry which is preliminary data.</text>
</comment>
<keyword evidence="4" id="KW-0347">Helicase</keyword>
<evidence type="ECO:0000313" key="10">
    <source>
        <dbReference type="EMBL" id="OWM74217.1"/>
    </source>
</evidence>
<gene>
    <name evidence="10" type="ORF">CDL15_Pgr008530</name>
</gene>
<dbReference type="Gene3D" id="3.40.50.300">
    <property type="entry name" value="P-loop containing nucleotide triphosphate hydrolases"/>
    <property type="match status" value="2"/>
</dbReference>
<dbReference type="Pfam" id="PF00270">
    <property type="entry name" value="DEAD"/>
    <property type="match status" value="1"/>
</dbReference>
<comment type="catalytic activity">
    <reaction evidence="6">
        <text>ATP + H2O = ADP + phosphate + H(+)</text>
        <dbReference type="Rhea" id="RHEA:13065"/>
        <dbReference type="ChEBI" id="CHEBI:15377"/>
        <dbReference type="ChEBI" id="CHEBI:15378"/>
        <dbReference type="ChEBI" id="CHEBI:30616"/>
        <dbReference type="ChEBI" id="CHEBI:43474"/>
        <dbReference type="ChEBI" id="CHEBI:456216"/>
        <dbReference type="EC" id="3.6.4.13"/>
    </reaction>
</comment>
<feature type="compositionally biased region" description="Polar residues" evidence="7">
    <location>
        <begin position="25"/>
        <end position="35"/>
    </location>
</feature>
<dbReference type="GO" id="GO:0003724">
    <property type="term" value="F:RNA helicase activity"/>
    <property type="evidence" value="ECO:0007669"/>
    <property type="project" value="UniProtKB-EC"/>
</dbReference>
<proteinExistence type="predicted"/>
<dbReference type="PROSITE" id="PS51192">
    <property type="entry name" value="HELICASE_ATP_BIND_1"/>
    <property type="match status" value="1"/>
</dbReference>
<dbReference type="EMBL" id="MTKT01003794">
    <property type="protein sequence ID" value="OWM74217.1"/>
    <property type="molecule type" value="Genomic_DNA"/>
</dbReference>
<dbReference type="CDD" id="cd18787">
    <property type="entry name" value="SF2_C_DEAD"/>
    <property type="match status" value="1"/>
</dbReference>
<dbReference type="InterPro" id="IPR011545">
    <property type="entry name" value="DEAD/DEAH_box_helicase_dom"/>
</dbReference>
<dbReference type="Proteomes" id="UP000197138">
    <property type="component" value="Unassembled WGS sequence"/>
</dbReference>
<feature type="domain" description="Helicase C-terminal" evidence="9">
    <location>
        <begin position="290"/>
        <end position="477"/>
    </location>
</feature>
<keyword evidence="5" id="KW-0067">ATP-binding</keyword>
<dbReference type="InterPro" id="IPR027417">
    <property type="entry name" value="P-loop_NTPase"/>
</dbReference>
<sequence>MASLTRAALLTSSAMAKPSLSSSLFQPQNPTSMLPTSVAPRPSQFLSSASLCRPLRAVASPSSAPIEHDVGEDAHSLRQICTEVGYVVPTDVQRQALPALFSGRDCILHAQTGSGKTLTYLLLIFSVINTQRSAVQALIIVPTRELGIQVTKVARLLAAKPMEEEMEQKSCTAEPPPIVVATVGSLCQMLEKLVFKLESLQVLVVDEVDFMFNSSKQVSSLRKLLTFYSSSNNRQTILASASIPQHRRFLHDCIQQKWTKSDVLHIYVNPVEPMPSSLNHRFMICHKNKRHETLLSLIKSDAPESGIIFVNEQGRSSTTLGYSTDEVILTNASRFFSRPKCRQSEKSKKAGNAPPTALLLEFLRSSYQCSSDILLLEEDMNFNSRAASLLELRQKGAYLLVATDLAARGIDLPETTHIYNFDLPRTAVDYLHRAGRTGRKPFSDKKCSVTSIITSEERFVLKKYENELMFDCEELFL</sequence>
<dbReference type="SUPFAM" id="SSF52540">
    <property type="entry name" value="P-loop containing nucleoside triphosphate hydrolases"/>
    <property type="match status" value="1"/>
</dbReference>
<keyword evidence="3" id="KW-0378">Hydrolase</keyword>
<dbReference type="SMART" id="SM00487">
    <property type="entry name" value="DEXDc"/>
    <property type="match status" value="1"/>
</dbReference>
<dbReference type="InterPro" id="IPR001650">
    <property type="entry name" value="Helicase_C-like"/>
</dbReference>
<dbReference type="InterPro" id="IPR050547">
    <property type="entry name" value="DEAD_box_RNA_helicases"/>
</dbReference>
<organism evidence="10 11">
    <name type="scientific">Punica granatum</name>
    <name type="common">Pomegranate</name>
    <dbReference type="NCBI Taxonomy" id="22663"/>
    <lineage>
        <taxon>Eukaryota</taxon>
        <taxon>Viridiplantae</taxon>
        <taxon>Streptophyta</taxon>
        <taxon>Embryophyta</taxon>
        <taxon>Tracheophyta</taxon>
        <taxon>Spermatophyta</taxon>
        <taxon>Magnoliopsida</taxon>
        <taxon>eudicotyledons</taxon>
        <taxon>Gunneridae</taxon>
        <taxon>Pentapetalae</taxon>
        <taxon>rosids</taxon>
        <taxon>malvids</taxon>
        <taxon>Myrtales</taxon>
        <taxon>Lythraceae</taxon>
        <taxon>Punica</taxon>
    </lineage>
</organism>
<feature type="region of interest" description="Disordered" evidence="7">
    <location>
        <begin position="20"/>
        <end position="39"/>
    </location>
</feature>
<dbReference type="Pfam" id="PF00271">
    <property type="entry name" value="Helicase_C"/>
    <property type="match status" value="1"/>
</dbReference>
<dbReference type="PANTHER" id="PTHR47963:SF10">
    <property type="entry name" value="ATP-DEPENDENT RNA HELICASE DDX6_DHH1"/>
    <property type="match status" value="1"/>
</dbReference>
<evidence type="ECO:0000256" key="3">
    <source>
        <dbReference type="ARBA" id="ARBA00022801"/>
    </source>
</evidence>
<dbReference type="InterPro" id="IPR044742">
    <property type="entry name" value="DEAD/DEAH_RhlB"/>
</dbReference>
<name>A0A218WMX8_PUNGR</name>
<dbReference type="GO" id="GO:0005524">
    <property type="term" value="F:ATP binding"/>
    <property type="evidence" value="ECO:0007669"/>
    <property type="project" value="UniProtKB-KW"/>
</dbReference>
<dbReference type="GO" id="GO:0003723">
    <property type="term" value="F:RNA binding"/>
    <property type="evidence" value="ECO:0007669"/>
    <property type="project" value="TreeGrafter"/>
</dbReference>
<feature type="domain" description="Helicase ATP-binding" evidence="8">
    <location>
        <begin position="97"/>
        <end position="261"/>
    </location>
</feature>
<evidence type="ECO:0000256" key="4">
    <source>
        <dbReference type="ARBA" id="ARBA00022806"/>
    </source>
</evidence>
<evidence type="ECO:0000256" key="2">
    <source>
        <dbReference type="ARBA" id="ARBA00022741"/>
    </source>
</evidence>
<protein>
    <recommendedName>
        <fullName evidence="1">RNA helicase</fullName>
        <ecNumber evidence="1">3.6.4.13</ecNumber>
    </recommendedName>
</protein>
<evidence type="ECO:0000259" key="9">
    <source>
        <dbReference type="PROSITE" id="PS51194"/>
    </source>
</evidence>
<evidence type="ECO:0000256" key="5">
    <source>
        <dbReference type="ARBA" id="ARBA00022840"/>
    </source>
</evidence>